<reference evidence="7 8" key="1">
    <citation type="submission" date="2023-07" db="EMBL/GenBank/DDBJ databases">
        <title>Description of novel actinomycetes strains, isolated from tidal flat sediment.</title>
        <authorList>
            <person name="Lu C."/>
        </authorList>
    </citation>
    <scope>NUCLEOTIDE SEQUENCE [LARGE SCALE GENOMIC DNA]</scope>
    <source>
        <strain evidence="7 8">SYSU T00b441</strain>
    </source>
</reference>
<comment type="catalytic activity">
    <reaction evidence="5">
        <text>phosphoenolpyruvate + GTP + H(+) = enolpyruvoyl-2-diphospho-5'-guanosine + diphosphate</text>
        <dbReference type="Rhea" id="RHEA:30519"/>
        <dbReference type="ChEBI" id="CHEBI:15378"/>
        <dbReference type="ChEBI" id="CHEBI:33019"/>
        <dbReference type="ChEBI" id="CHEBI:37565"/>
        <dbReference type="ChEBI" id="CHEBI:58702"/>
        <dbReference type="ChEBI" id="CHEBI:143701"/>
        <dbReference type="EC" id="2.7.7.105"/>
    </reaction>
</comment>
<dbReference type="GO" id="GO:0043814">
    <property type="term" value="F:phospholactate guanylyltransferase activity"/>
    <property type="evidence" value="ECO:0007669"/>
    <property type="project" value="UniProtKB-EC"/>
</dbReference>
<comment type="similarity">
    <text evidence="5">Belongs to the CofC family.</text>
</comment>
<feature type="domain" description="MobA-like NTP transferase" evidence="6">
    <location>
        <begin position="41"/>
        <end position="136"/>
    </location>
</feature>
<gene>
    <name evidence="7" type="primary">cofC</name>
    <name evidence="5" type="synonym">fbiD</name>
    <name evidence="7" type="ORF">Q6348_08805</name>
</gene>
<dbReference type="SUPFAM" id="SSF53448">
    <property type="entry name" value="Nucleotide-diphospho-sugar transferases"/>
    <property type="match status" value="1"/>
</dbReference>
<name>A0ABT9DD66_9CELL</name>
<dbReference type="RefSeq" id="WP_304600922.1">
    <property type="nucleotide sequence ID" value="NZ_JAUQYP010000001.1"/>
</dbReference>
<feature type="binding site" evidence="5">
    <location>
        <position position="151"/>
    </location>
    <ligand>
        <name>phosphoenolpyruvate</name>
        <dbReference type="ChEBI" id="CHEBI:58702"/>
    </ligand>
</feature>
<dbReference type="EC" id="2.7.7.105" evidence="5"/>
<keyword evidence="1 5" id="KW-0808">Transferase</keyword>
<organism evidence="7 8">
    <name type="scientific">Actinotalea lenta</name>
    <dbReference type="NCBI Taxonomy" id="3064654"/>
    <lineage>
        <taxon>Bacteria</taxon>
        <taxon>Bacillati</taxon>
        <taxon>Actinomycetota</taxon>
        <taxon>Actinomycetes</taxon>
        <taxon>Micrococcales</taxon>
        <taxon>Cellulomonadaceae</taxon>
        <taxon>Actinotalea</taxon>
    </lineage>
</organism>
<comment type="function">
    <text evidence="5">Guanylyltransferase that catalyzes the activation of phosphoenolpyruvate (PEP) as enolpyruvoyl-2-diphospho-5'-guanosine, via the condensation of PEP with GTP. It is involved in the biosynthesis of coenzyme F420, a hydride carrier cofactor.</text>
</comment>
<proteinExistence type="inferred from homology"/>
<keyword evidence="3 5" id="KW-0547">Nucleotide-binding</keyword>
<dbReference type="Gene3D" id="3.90.550.10">
    <property type="entry name" value="Spore Coat Polysaccharide Biosynthesis Protein SpsA, Chain A"/>
    <property type="match status" value="1"/>
</dbReference>
<evidence type="ECO:0000256" key="4">
    <source>
        <dbReference type="ARBA" id="ARBA00023134"/>
    </source>
</evidence>
<dbReference type="PANTHER" id="PTHR40392">
    <property type="entry name" value="2-PHOSPHO-L-LACTATE GUANYLYLTRANSFERASE"/>
    <property type="match status" value="1"/>
</dbReference>
<dbReference type="Pfam" id="PF12804">
    <property type="entry name" value="NTP_transf_3"/>
    <property type="match status" value="1"/>
</dbReference>
<dbReference type="InterPro" id="IPR002835">
    <property type="entry name" value="CofC"/>
</dbReference>
<evidence type="ECO:0000313" key="8">
    <source>
        <dbReference type="Proteomes" id="UP001232536"/>
    </source>
</evidence>
<dbReference type="PANTHER" id="PTHR40392:SF1">
    <property type="entry name" value="2-PHOSPHO-L-LACTATE GUANYLYLTRANSFERASE"/>
    <property type="match status" value="1"/>
</dbReference>
<evidence type="ECO:0000256" key="1">
    <source>
        <dbReference type="ARBA" id="ARBA00022679"/>
    </source>
</evidence>
<dbReference type="HAMAP" id="MF_02114">
    <property type="entry name" value="CofC"/>
    <property type="match status" value="1"/>
</dbReference>
<evidence type="ECO:0000259" key="6">
    <source>
        <dbReference type="Pfam" id="PF12804"/>
    </source>
</evidence>
<evidence type="ECO:0000256" key="3">
    <source>
        <dbReference type="ARBA" id="ARBA00022741"/>
    </source>
</evidence>
<accession>A0ABT9DD66</accession>
<protein>
    <recommendedName>
        <fullName evidence="5">Phosphoenolpyruvate guanylyltransferase</fullName>
        <shortName evidence="5">PEP guanylyltransferase</shortName>
        <ecNumber evidence="5">2.7.7.105</ecNumber>
    </recommendedName>
</protein>
<comment type="caution">
    <text evidence="7">The sequence shown here is derived from an EMBL/GenBank/DDBJ whole genome shotgun (WGS) entry which is preliminary data.</text>
</comment>
<keyword evidence="2 5" id="KW-0548">Nucleotidyltransferase</keyword>
<dbReference type="EMBL" id="JAUQYP010000001">
    <property type="protein sequence ID" value="MDO8107291.1"/>
    <property type="molecule type" value="Genomic_DNA"/>
</dbReference>
<evidence type="ECO:0000256" key="5">
    <source>
        <dbReference type="HAMAP-Rule" id="MF_02114"/>
    </source>
</evidence>
<dbReference type="Proteomes" id="UP001232536">
    <property type="component" value="Unassembled WGS sequence"/>
</dbReference>
<dbReference type="NCBIfam" id="TIGR03552">
    <property type="entry name" value="F420_cofC"/>
    <property type="match status" value="1"/>
</dbReference>
<evidence type="ECO:0000256" key="2">
    <source>
        <dbReference type="ARBA" id="ARBA00022695"/>
    </source>
</evidence>
<comment type="pathway">
    <text evidence="5">Cofactor biosynthesis; coenzyme F420 biosynthesis.</text>
</comment>
<evidence type="ECO:0000313" key="7">
    <source>
        <dbReference type="EMBL" id="MDO8107291.1"/>
    </source>
</evidence>
<feature type="binding site" evidence="5">
    <location>
        <position position="132"/>
    </location>
    <ligand>
        <name>phosphoenolpyruvate</name>
        <dbReference type="ChEBI" id="CHEBI:58702"/>
    </ligand>
</feature>
<sequence length="202" mass="20334">MTVWTVVVPMKDLELAKSRLEAPSGARAELALAFARDTLTAVLAAASVTGVVLVTSEPRMVTALPDGVRMVPDPGRGLVAALAAGVEVVPGGPVALLLGDLPALRAAELDAALAAASDHERAMVPDAEGTGTTLLTATRPDLVRPAFGPGSRAAHERAGHWVVEAGPGLRRDVDTADDLAAAVRLGVGPATAAALAALAPLD</sequence>
<dbReference type="InterPro" id="IPR029044">
    <property type="entry name" value="Nucleotide-diphossugar_trans"/>
</dbReference>
<keyword evidence="8" id="KW-1185">Reference proteome</keyword>
<dbReference type="InterPro" id="IPR025877">
    <property type="entry name" value="MobA-like_NTP_Trfase"/>
</dbReference>
<keyword evidence="4 5" id="KW-0342">GTP-binding</keyword>
<feature type="binding site" evidence="5">
    <location>
        <position position="148"/>
    </location>
    <ligand>
        <name>phosphoenolpyruvate</name>
        <dbReference type="ChEBI" id="CHEBI:58702"/>
    </ligand>
</feature>